<feature type="domain" description="Glycosyl transferase family 51" evidence="29">
    <location>
        <begin position="58"/>
        <end position="235"/>
    </location>
</feature>
<feature type="compositionally biased region" description="Polar residues" evidence="26">
    <location>
        <begin position="786"/>
        <end position="799"/>
    </location>
</feature>
<evidence type="ECO:0000256" key="9">
    <source>
        <dbReference type="ARBA" id="ARBA00022645"/>
    </source>
</evidence>
<keyword evidence="19" id="KW-0472">Membrane</keyword>
<keyword evidence="12" id="KW-0808">Transferase</keyword>
<dbReference type="Pfam" id="PF00905">
    <property type="entry name" value="Transpeptidase"/>
    <property type="match status" value="1"/>
</dbReference>
<dbReference type="EC" id="2.4.99.28" evidence="24"/>
<evidence type="ECO:0000256" key="6">
    <source>
        <dbReference type="ARBA" id="ARBA00018638"/>
    </source>
</evidence>
<evidence type="ECO:0000256" key="14">
    <source>
        <dbReference type="ARBA" id="ARBA00022801"/>
    </source>
</evidence>
<gene>
    <name evidence="31" type="ORF">ABXS05_30750</name>
</gene>
<evidence type="ECO:0000259" key="28">
    <source>
        <dbReference type="Pfam" id="PF00905"/>
    </source>
</evidence>
<evidence type="ECO:0000256" key="8">
    <source>
        <dbReference type="ARBA" id="ARBA00022519"/>
    </source>
</evidence>
<evidence type="ECO:0000256" key="15">
    <source>
        <dbReference type="ARBA" id="ARBA00022960"/>
    </source>
</evidence>
<evidence type="ECO:0000256" key="25">
    <source>
        <dbReference type="ARBA" id="ARBA00049902"/>
    </source>
</evidence>
<evidence type="ECO:0000256" key="10">
    <source>
        <dbReference type="ARBA" id="ARBA00022670"/>
    </source>
</evidence>
<evidence type="ECO:0000313" key="31">
    <source>
        <dbReference type="EMBL" id="MEW9309963.1"/>
    </source>
</evidence>
<dbReference type="RefSeq" id="WP_367626537.1">
    <property type="nucleotide sequence ID" value="NZ_JBFNQD010000020.1"/>
</dbReference>
<dbReference type="InterPro" id="IPR001460">
    <property type="entry name" value="PCN-bd_Tpept"/>
</dbReference>
<dbReference type="PANTHER" id="PTHR32282:SF27">
    <property type="entry name" value="PENICILLIN-BINDING PROTEIN 1A"/>
    <property type="match status" value="1"/>
</dbReference>
<evidence type="ECO:0000256" key="22">
    <source>
        <dbReference type="ARBA" id="ARBA00023316"/>
    </source>
</evidence>
<comment type="similarity">
    <text evidence="3">In the C-terminal section; belongs to the transpeptidase family.</text>
</comment>
<proteinExistence type="inferred from homology"/>
<keyword evidence="32" id="KW-1185">Reference proteome</keyword>
<evidence type="ECO:0000256" key="27">
    <source>
        <dbReference type="SAM" id="SignalP"/>
    </source>
</evidence>
<dbReference type="SUPFAM" id="SSF53955">
    <property type="entry name" value="Lysozyme-like"/>
    <property type="match status" value="1"/>
</dbReference>
<organism evidence="31 32">
    <name type="scientific">Labrys neptuniae</name>
    <dbReference type="NCBI Taxonomy" id="376174"/>
    <lineage>
        <taxon>Bacteria</taxon>
        <taxon>Pseudomonadati</taxon>
        <taxon>Pseudomonadota</taxon>
        <taxon>Alphaproteobacteria</taxon>
        <taxon>Hyphomicrobiales</taxon>
        <taxon>Xanthobacteraceae</taxon>
        <taxon>Labrys</taxon>
    </lineage>
</organism>
<evidence type="ECO:0000256" key="16">
    <source>
        <dbReference type="ARBA" id="ARBA00022968"/>
    </source>
</evidence>
<keyword evidence="22" id="KW-0961">Cell wall biogenesis/degradation</keyword>
<keyword evidence="11" id="KW-0328">Glycosyltransferase</keyword>
<dbReference type="InterPro" id="IPR050396">
    <property type="entry name" value="Glycosyltr_51/Transpeptidase"/>
</dbReference>
<keyword evidence="16" id="KW-0735">Signal-anchor</keyword>
<feature type="signal peptide" evidence="27">
    <location>
        <begin position="1"/>
        <end position="22"/>
    </location>
</feature>
<evidence type="ECO:0000259" key="29">
    <source>
        <dbReference type="Pfam" id="PF00912"/>
    </source>
</evidence>
<dbReference type="PANTHER" id="PTHR32282">
    <property type="entry name" value="BINDING PROTEIN TRANSPEPTIDASE, PUTATIVE-RELATED"/>
    <property type="match status" value="1"/>
</dbReference>
<name>A0ABV3PWA3_9HYPH</name>
<dbReference type="Gene3D" id="1.10.3810.10">
    <property type="entry name" value="Biosynthetic peptidoglycan transglycosylase-like"/>
    <property type="match status" value="1"/>
</dbReference>
<evidence type="ECO:0000256" key="5">
    <source>
        <dbReference type="ARBA" id="ARBA00012448"/>
    </source>
</evidence>
<evidence type="ECO:0000256" key="4">
    <source>
        <dbReference type="ARBA" id="ARBA00007739"/>
    </source>
</evidence>
<sequence>MIWIRFLGFVFSSLSLALLASAALMGGVIASINKDLPDYRQLESYEPPIMTRVYAADGSILAEYARQRRIFVPIQLIPQTLIDAFLAAEDKGFYSNPGIDPLGVVRAIVNNLKQHGSNRRPMGASTITQQVVKNFFLNNEVSYRRKLEEAILALRISQTYSKDRILELYLNQIYLGSGNYGVAAAALNYFGRSLKNLSVAQMAYLASLPKAPSNYDPVRNREAAIARRNWVIGRMAHEGFITFDQAAQATQASLVASSRHVPLDHSNGVSYFAEDIRKQVNDRYGANELNEGGLVIRSSLDRRLQALSHKALLDGLVRWDQRQGYRGPVAHLDPSHDWHKALTGLGQPDDIAPWQLAVVLKVDHDTALIGLRHTPEGKPRDASRLSTGTINSNGVRWVHSFGGHSVASVDDVLKAGDVVYVAPAKDSGSFELRQIPEISGAIVVMDPVTGRILAMDGGFSFQYSNFNRATQAWRQPGSSFKPFIYAAALDDGYTPSTIVSDDPISIDPGGGQPLWSPANDGGKYYGPRPLRFGLEWSRNVMTVRVAQEIGMPLIASYARRFGIYDDLPPYIAMSLGSGATTLTRMVTAYAMLANGGKRVTPSLVDEIQDRNGSIIFRHDQRQCPGCNSPSWTGQDEPRLVDITEQVLPSTTAYQITSMLQGVVERGTARVLKSLARPIAGKTGTTNDSKDVWFVGYSPHLVAGVYLGYDVPRPLGRMATGGRLAAPIFGEFMQAALAGTPAEPFQPPAGIKLITVNPRTGQRAGNEQGSLLEAFKIGTAPPDNGPINASFQQGGRSVSLGTGDLY</sequence>
<feature type="domain" description="Penicillin-binding protein OB-like" evidence="30">
    <location>
        <begin position="325"/>
        <end position="438"/>
    </location>
</feature>
<evidence type="ECO:0000256" key="1">
    <source>
        <dbReference type="ARBA" id="ARBA00004249"/>
    </source>
</evidence>
<dbReference type="EMBL" id="JBFNQD010000020">
    <property type="protein sequence ID" value="MEW9309963.1"/>
    <property type="molecule type" value="Genomic_DNA"/>
</dbReference>
<comment type="catalytic activity">
    <reaction evidence="25">
        <text>[GlcNAc-(1-&gt;4)-Mur2Ac(oyl-L-Ala-gamma-D-Glu-L-Lys-D-Ala-D-Ala)](n)-di-trans,octa-cis-undecaprenyl diphosphate + beta-D-GlcNAc-(1-&gt;4)-Mur2Ac(oyl-L-Ala-gamma-D-Glu-L-Lys-D-Ala-D-Ala)-di-trans,octa-cis-undecaprenyl diphosphate = [GlcNAc-(1-&gt;4)-Mur2Ac(oyl-L-Ala-gamma-D-Glu-L-Lys-D-Ala-D-Ala)](n+1)-di-trans,octa-cis-undecaprenyl diphosphate + di-trans,octa-cis-undecaprenyl diphosphate + H(+)</text>
        <dbReference type="Rhea" id="RHEA:23708"/>
        <dbReference type="Rhea" id="RHEA-COMP:9602"/>
        <dbReference type="Rhea" id="RHEA-COMP:9603"/>
        <dbReference type="ChEBI" id="CHEBI:15378"/>
        <dbReference type="ChEBI" id="CHEBI:58405"/>
        <dbReference type="ChEBI" id="CHEBI:60033"/>
        <dbReference type="ChEBI" id="CHEBI:78435"/>
        <dbReference type="EC" id="2.4.99.28"/>
    </reaction>
</comment>
<feature type="domain" description="Penicillin-binding protein transpeptidase" evidence="28">
    <location>
        <begin position="440"/>
        <end position="733"/>
    </location>
</feature>
<protein>
    <recommendedName>
        <fullName evidence="6">Penicillin-binding protein 1A</fullName>
        <ecNumber evidence="24">2.4.99.28</ecNumber>
        <ecNumber evidence="5">3.4.16.4</ecNumber>
    </recommendedName>
</protein>
<evidence type="ECO:0000256" key="3">
    <source>
        <dbReference type="ARBA" id="ARBA00007090"/>
    </source>
</evidence>
<evidence type="ECO:0000256" key="19">
    <source>
        <dbReference type="ARBA" id="ARBA00023136"/>
    </source>
</evidence>
<feature type="chain" id="PRO_5045335866" description="Penicillin-binding protein 1A" evidence="27">
    <location>
        <begin position="23"/>
        <end position="805"/>
    </location>
</feature>
<dbReference type="SUPFAM" id="SSF56601">
    <property type="entry name" value="beta-lactamase/transpeptidase-like"/>
    <property type="match status" value="1"/>
</dbReference>
<keyword evidence="27" id="KW-0732">Signal</keyword>
<keyword evidence="18" id="KW-1133">Transmembrane helix</keyword>
<dbReference type="InterPro" id="IPR036950">
    <property type="entry name" value="PBP_transglycosylase"/>
</dbReference>
<dbReference type="Pfam" id="PF00912">
    <property type="entry name" value="Transgly"/>
    <property type="match status" value="1"/>
</dbReference>
<evidence type="ECO:0000256" key="7">
    <source>
        <dbReference type="ARBA" id="ARBA00022475"/>
    </source>
</evidence>
<keyword evidence="21" id="KW-0511">Multifunctional enzyme</keyword>
<dbReference type="InterPro" id="IPR031376">
    <property type="entry name" value="PCB_OB"/>
</dbReference>
<evidence type="ECO:0000256" key="23">
    <source>
        <dbReference type="ARBA" id="ARBA00034000"/>
    </source>
</evidence>
<evidence type="ECO:0000256" key="20">
    <source>
        <dbReference type="ARBA" id="ARBA00023251"/>
    </source>
</evidence>
<evidence type="ECO:0000256" key="12">
    <source>
        <dbReference type="ARBA" id="ARBA00022679"/>
    </source>
</evidence>
<comment type="similarity">
    <text evidence="4">In the N-terminal section; belongs to the glycosyltransferase 51 family.</text>
</comment>
<dbReference type="Gene3D" id="3.40.710.10">
    <property type="entry name" value="DD-peptidase/beta-lactamase superfamily"/>
    <property type="match status" value="2"/>
</dbReference>
<keyword evidence="9" id="KW-0121">Carboxypeptidase</keyword>
<comment type="subcellular location">
    <subcellularLocation>
        <location evidence="1">Cell inner membrane</location>
        <topology evidence="1">Single-pass type II membrane protein</topology>
    </subcellularLocation>
</comment>
<evidence type="ECO:0000256" key="2">
    <source>
        <dbReference type="ARBA" id="ARBA00004752"/>
    </source>
</evidence>
<dbReference type="NCBIfam" id="TIGR02074">
    <property type="entry name" value="PBP_1a_fam"/>
    <property type="match status" value="1"/>
</dbReference>
<keyword evidence="17" id="KW-0573">Peptidoglycan synthesis</keyword>
<evidence type="ECO:0000256" key="26">
    <source>
        <dbReference type="SAM" id="MobiDB-lite"/>
    </source>
</evidence>
<keyword evidence="7" id="KW-1003">Cell membrane</keyword>
<dbReference type="InterPro" id="IPR012338">
    <property type="entry name" value="Beta-lactam/transpept-like"/>
</dbReference>
<evidence type="ECO:0000256" key="24">
    <source>
        <dbReference type="ARBA" id="ARBA00044770"/>
    </source>
</evidence>
<evidence type="ECO:0000313" key="32">
    <source>
        <dbReference type="Proteomes" id="UP001555786"/>
    </source>
</evidence>
<keyword evidence="15" id="KW-0133">Cell shape</keyword>
<accession>A0ABV3PWA3</accession>
<keyword evidence="20" id="KW-0046">Antibiotic resistance</keyword>
<keyword evidence="14" id="KW-0378">Hydrolase</keyword>
<dbReference type="Pfam" id="PF17092">
    <property type="entry name" value="PCB_OB"/>
    <property type="match status" value="1"/>
</dbReference>
<reference evidence="31 32" key="1">
    <citation type="submission" date="2024-07" db="EMBL/GenBank/DDBJ databases">
        <title>Description of Labrys sedimenti sp. nov., isolated from a diclofenac-degrading enrichment culture.</title>
        <authorList>
            <person name="Tancsics A."/>
            <person name="Csepanyi A."/>
        </authorList>
    </citation>
    <scope>NUCLEOTIDE SEQUENCE [LARGE SCALE GENOMIC DNA]</scope>
    <source>
        <strain evidence="31 32">LMG 23578</strain>
    </source>
</reference>
<evidence type="ECO:0000256" key="13">
    <source>
        <dbReference type="ARBA" id="ARBA00022692"/>
    </source>
</evidence>
<evidence type="ECO:0000256" key="18">
    <source>
        <dbReference type="ARBA" id="ARBA00022989"/>
    </source>
</evidence>
<dbReference type="InterPro" id="IPR023346">
    <property type="entry name" value="Lysozyme-like_dom_sf"/>
</dbReference>
<evidence type="ECO:0000259" key="30">
    <source>
        <dbReference type="Pfam" id="PF17092"/>
    </source>
</evidence>
<comment type="pathway">
    <text evidence="2">Cell wall biogenesis; peptidoglycan biosynthesis.</text>
</comment>
<dbReference type="EC" id="3.4.16.4" evidence="5"/>
<dbReference type="Proteomes" id="UP001555786">
    <property type="component" value="Unassembled WGS sequence"/>
</dbReference>
<keyword evidence="13" id="KW-0812">Transmembrane</keyword>
<comment type="caution">
    <text evidence="31">The sequence shown here is derived from an EMBL/GenBank/DDBJ whole genome shotgun (WGS) entry which is preliminary data.</text>
</comment>
<keyword evidence="10" id="KW-0645">Protease</keyword>
<evidence type="ECO:0000256" key="21">
    <source>
        <dbReference type="ARBA" id="ARBA00023268"/>
    </source>
</evidence>
<dbReference type="InterPro" id="IPR001264">
    <property type="entry name" value="Glyco_trans_51"/>
</dbReference>
<keyword evidence="8" id="KW-0997">Cell inner membrane</keyword>
<feature type="region of interest" description="Disordered" evidence="26">
    <location>
        <begin position="782"/>
        <end position="805"/>
    </location>
</feature>
<evidence type="ECO:0000256" key="11">
    <source>
        <dbReference type="ARBA" id="ARBA00022676"/>
    </source>
</evidence>
<evidence type="ECO:0000256" key="17">
    <source>
        <dbReference type="ARBA" id="ARBA00022984"/>
    </source>
</evidence>
<comment type="catalytic activity">
    <reaction evidence="23">
        <text>Preferential cleavage: (Ac)2-L-Lys-D-Ala-|-D-Ala. Also transpeptidation of peptidyl-alanyl moieties that are N-acyl substituents of D-alanine.</text>
        <dbReference type="EC" id="3.4.16.4"/>
    </reaction>
</comment>